<evidence type="ECO:0000313" key="5">
    <source>
        <dbReference type="Proteomes" id="UP000051681"/>
    </source>
</evidence>
<comment type="cofactor">
    <cofactor evidence="1">
        <name>Mg(2+)</name>
        <dbReference type="ChEBI" id="CHEBI:18420"/>
    </cofactor>
</comment>
<dbReference type="PROSITE" id="PS51462">
    <property type="entry name" value="NUDIX"/>
    <property type="match status" value="1"/>
</dbReference>
<keyword evidence="5" id="KW-1185">Reference proteome</keyword>
<sequence length="144" mass="16419">MIRRFGEAPKADKRYKIRPGAYVILPRGRDMLVTFQEEPTPEFQLPGGGVDAGESPLVALHREAFEETGWSIAYPRRLGAFRRYTFMPEYDLWAEKICTIYIAHPVRQISDPLEAGHSAHWLPIEAAAELLGNEGDRHFVQKLL</sequence>
<dbReference type="Proteomes" id="UP000051681">
    <property type="component" value="Unassembled WGS sequence"/>
</dbReference>
<evidence type="ECO:0000256" key="2">
    <source>
        <dbReference type="ARBA" id="ARBA00022801"/>
    </source>
</evidence>
<dbReference type="InterPro" id="IPR015797">
    <property type="entry name" value="NUDIX_hydrolase-like_dom_sf"/>
</dbReference>
<dbReference type="EMBL" id="CYSF01000015">
    <property type="protein sequence ID" value="CUH85494.1"/>
    <property type="molecule type" value="Genomic_DNA"/>
</dbReference>
<dbReference type="Pfam" id="PF00293">
    <property type="entry name" value="NUDIX"/>
    <property type="match status" value="1"/>
</dbReference>
<dbReference type="Gene3D" id="3.90.79.10">
    <property type="entry name" value="Nucleoside Triphosphate Pyrophosphohydrolase"/>
    <property type="match status" value="1"/>
</dbReference>
<dbReference type="STRING" id="340021.TM5383_02728"/>
<dbReference type="PROSITE" id="PS00893">
    <property type="entry name" value="NUDIX_BOX"/>
    <property type="match status" value="1"/>
</dbReference>
<dbReference type="PANTHER" id="PTHR43046">
    <property type="entry name" value="GDP-MANNOSE MANNOSYL HYDROLASE"/>
    <property type="match status" value="1"/>
</dbReference>
<dbReference type="OrthoDB" id="9816040at2"/>
<name>A0A0P1GS55_9RHOB</name>
<dbReference type="GO" id="GO:0016787">
    <property type="term" value="F:hydrolase activity"/>
    <property type="evidence" value="ECO:0007669"/>
    <property type="project" value="UniProtKB-KW"/>
</dbReference>
<feature type="domain" description="Nudix hydrolase" evidence="3">
    <location>
        <begin position="1"/>
        <end position="144"/>
    </location>
</feature>
<organism evidence="4 5">
    <name type="scientific">Thalassovita mediterranea</name>
    <dbReference type="NCBI Taxonomy" id="340021"/>
    <lineage>
        <taxon>Bacteria</taxon>
        <taxon>Pseudomonadati</taxon>
        <taxon>Pseudomonadota</taxon>
        <taxon>Alphaproteobacteria</taxon>
        <taxon>Rhodobacterales</taxon>
        <taxon>Roseobacteraceae</taxon>
        <taxon>Thalassovita</taxon>
    </lineage>
</organism>
<dbReference type="SUPFAM" id="SSF55811">
    <property type="entry name" value="Nudix"/>
    <property type="match status" value="1"/>
</dbReference>
<dbReference type="PANTHER" id="PTHR43046:SF14">
    <property type="entry name" value="MUTT_NUDIX FAMILY PROTEIN"/>
    <property type="match status" value="1"/>
</dbReference>
<gene>
    <name evidence="4" type="ORF">TM5383_02728</name>
</gene>
<dbReference type="InterPro" id="IPR020084">
    <property type="entry name" value="NUDIX_hydrolase_CS"/>
</dbReference>
<evidence type="ECO:0000256" key="1">
    <source>
        <dbReference type="ARBA" id="ARBA00001946"/>
    </source>
</evidence>
<accession>A0A0P1GS55</accession>
<evidence type="ECO:0000259" key="3">
    <source>
        <dbReference type="PROSITE" id="PS51462"/>
    </source>
</evidence>
<dbReference type="AlphaFoldDB" id="A0A0P1GS55"/>
<dbReference type="CDD" id="cd04684">
    <property type="entry name" value="NUDIX_Hydrolase"/>
    <property type="match status" value="1"/>
</dbReference>
<keyword evidence="2 4" id="KW-0378">Hydrolase</keyword>
<protein>
    <submittedName>
        <fullName evidence="4">RNA pyrophosphohydrolase</fullName>
    </submittedName>
</protein>
<dbReference type="InterPro" id="IPR000086">
    <property type="entry name" value="NUDIX_hydrolase_dom"/>
</dbReference>
<reference evidence="4 5" key="1">
    <citation type="submission" date="2015-09" db="EMBL/GenBank/DDBJ databases">
        <authorList>
            <consortium name="Swine Surveillance"/>
        </authorList>
    </citation>
    <scope>NUCLEOTIDE SEQUENCE [LARGE SCALE GENOMIC DNA]</scope>
    <source>
        <strain evidence="4 5">CECT 8383</strain>
    </source>
</reference>
<dbReference type="RefSeq" id="WP_058319569.1">
    <property type="nucleotide sequence ID" value="NZ_CYSF01000015.1"/>
</dbReference>
<evidence type="ECO:0000313" key="4">
    <source>
        <dbReference type="EMBL" id="CUH85494.1"/>
    </source>
</evidence>
<proteinExistence type="predicted"/>